<feature type="transmembrane region" description="Helical" evidence="6">
    <location>
        <begin position="27"/>
        <end position="50"/>
    </location>
</feature>
<feature type="transmembrane region" description="Helical" evidence="6">
    <location>
        <begin position="56"/>
        <end position="75"/>
    </location>
</feature>
<evidence type="ECO:0000313" key="9">
    <source>
        <dbReference type="Proteomes" id="UP000243799"/>
    </source>
</evidence>
<evidence type="ECO:0000256" key="2">
    <source>
        <dbReference type="ARBA" id="ARBA00022692"/>
    </source>
</evidence>
<dbReference type="RefSeq" id="WP_091675389.1">
    <property type="nucleotide sequence ID" value="NZ_FOKG01000015.1"/>
</dbReference>
<feature type="compositionally biased region" description="Pro residues" evidence="5">
    <location>
        <begin position="260"/>
        <end position="283"/>
    </location>
</feature>
<sequence length="296" mass="31140">MQAESDLVTGDAVVLELRLAQLASRSVAFALDVLVQAALLLLALLLLAGVGDVDGALLGAIMLTLAVLVLVGYPATAETLSHGRTLGKLAMGLRTVRDDGGPIRFRHALTRALAGFFVDFWALGFLGTVAMTVSLCSAKGKRVGDFLAGTVVIRERAPEDLAVTTATIAMPPSLADWAARLDLSNLPDDLALAGRQYLGRYGTLGEAAREQLGHRLAGEVAERIGAPVPAWVPPWAYLSAVLAERRNREYAGRYGQPPAQHAPPPQQSQPPPQSQPPAAPPAAPTQDTDNPFTPPG</sequence>
<dbReference type="PANTHER" id="PTHR38480:SF1">
    <property type="entry name" value="SLR0254 PROTEIN"/>
    <property type="match status" value="1"/>
</dbReference>
<dbReference type="GO" id="GO:0016020">
    <property type="term" value="C:membrane"/>
    <property type="evidence" value="ECO:0007669"/>
    <property type="project" value="UniProtKB-SubCell"/>
</dbReference>
<dbReference type="InterPro" id="IPR010432">
    <property type="entry name" value="RDD"/>
</dbReference>
<name>A0A1I1BS29_9PSEU</name>
<evidence type="ECO:0000256" key="1">
    <source>
        <dbReference type="ARBA" id="ARBA00004141"/>
    </source>
</evidence>
<dbReference type="Pfam" id="PF06271">
    <property type="entry name" value="RDD"/>
    <property type="match status" value="1"/>
</dbReference>
<dbReference type="OrthoDB" id="9787732at2"/>
<keyword evidence="3 6" id="KW-1133">Transmembrane helix</keyword>
<dbReference type="PANTHER" id="PTHR38480">
    <property type="entry name" value="SLR0254 PROTEIN"/>
    <property type="match status" value="1"/>
</dbReference>
<evidence type="ECO:0000256" key="6">
    <source>
        <dbReference type="SAM" id="Phobius"/>
    </source>
</evidence>
<evidence type="ECO:0000313" key="8">
    <source>
        <dbReference type="EMBL" id="SFB51240.1"/>
    </source>
</evidence>
<evidence type="ECO:0000256" key="5">
    <source>
        <dbReference type="SAM" id="MobiDB-lite"/>
    </source>
</evidence>
<protein>
    <submittedName>
        <fullName evidence="8">Uncharacterized membrane protein YckC, RDD family</fullName>
    </submittedName>
</protein>
<feature type="transmembrane region" description="Helical" evidence="6">
    <location>
        <begin position="112"/>
        <end position="133"/>
    </location>
</feature>
<proteinExistence type="predicted"/>
<dbReference type="STRING" id="490629.SAMN05216266_11553"/>
<accession>A0A1I1BS29</accession>
<organism evidence="8 9">
    <name type="scientific">Amycolatopsis marina</name>
    <dbReference type="NCBI Taxonomy" id="490629"/>
    <lineage>
        <taxon>Bacteria</taxon>
        <taxon>Bacillati</taxon>
        <taxon>Actinomycetota</taxon>
        <taxon>Actinomycetes</taxon>
        <taxon>Pseudonocardiales</taxon>
        <taxon>Pseudonocardiaceae</taxon>
        <taxon>Amycolatopsis</taxon>
    </lineage>
</organism>
<keyword evidence="9" id="KW-1185">Reference proteome</keyword>
<keyword evidence="4 6" id="KW-0472">Membrane</keyword>
<dbReference type="EMBL" id="FOKG01000015">
    <property type="protein sequence ID" value="SFB51240.1"/>
    <property type="molecule type" value="Genomic_DNA"/>
</dbReference>
<gene>
    <name evidence="8" type="ORF">SAMN05216266_11553</name>
</gene>
<dbReference type="Proteomes" id="UP000243799">
    <property type="component" value="Unassembled WGS sequence"/>
</dbReference>
<dbReference type="AlphaFoldDB" id="A0A1I1BS29"/>
<feature type="region of interest" description="Disordered" evidence="5">
    <location>
        <begin position="250"/>
        <end position="296"/>
    </location>
</feature>
<feature type="compositionally biased region" description="Polar residues" evidence="5">
    <location>
        <begin position="285"/>
        <end position="296"/>
    </location>
</feature>
<feature type="domain" description="RDD" evidence="7">
    <location>
        <begin position="20"/>
        <end position="149"/>
    </location>
</feature>
<comment type="subcellular location">
    <subcellularLocation>
        <location evidence="1">Membrane</location>
        <topology evidence="1">Multi-pass membrane protein</topology>
    </subcellularLocation>
</comment>
<reference evidence="9" key="1">
    <citation type="submission" date="2016-10" db="EMBL/GenBank/DDBJ databases">
        <authorList>
            <person name="Varghese N."/>
            <person name="Submissions S."/>
        </authorList>
    </citation>
    <scope>NUCLEOTIDE SEQUENCE [LARGE SCALE GENOMIC DNA]</scope>
    <source>
        <strain evidence="9">CGMCC 4.3568</strain>
    </source>
</reference>
<evidence type="ECO:0000259" key="7">
    <source>
        <dbReference type="Pfam" id="PF06271"/>
    </source>
</evidence>
<evidence type="ECO:0000256" key="4">
    <source>
        <dbReference type="ARBA" id="ARBA00023136"/>
    </source>
</evidence>
<keyword evidence="2 6" id="KW-0812">Transmembrane</keyword>
<evidence type="ECO:0000256" key="3">
    <source>
        <dbReference type="ARBA" id="ARBA00022989"/>
    </source>
</evidence>